<feature type="transmembrane region" description="Helical" evidence="8">
    <location>
        <begin position="345"/>
        <end position="363"/>
    </location>
</feature>
<evidence type="ECO:0000259" key="9">
    <source>
        <dbReference type="Pfam" id="PF00361"/>
    </source>
</evidence>
<evidence type="ECO:0000313" key="10">
    <source>
        <dbReference type="EMBL" id="GLH71559.1"/>
    </source>
</evidence>
<organism evidence="10 11">
    <name type="scientific">Geothrix limicola</name>
    <dbReference type="NCBI Taxonomy" id="2927978"/>
    <lineage>
        <taxon>Bacteria</taxon>
        <taxon>Pseudomonadati</taxon>
        <taxon>Acidobacteriota</taxon>
        <taxon>Holophagae</taxon>
        <taxon>Holophagales</taxon>
        <taxon>Holophagaceae</taxon>
        <taxon>Geothrix</taxon>
    </lineage>
</organism>
<comment type="subcellular location">
    <subcellularLocation>
        <location evidence="1">Endomembrane system</location>
        <topology evidence="1">Multi-pass membrane protein</topology>
    </subcellularLocation>
    <subcellularLocation>
        <location evidence="6">Membrane</location>
        <topology evidence="6">Multi-pass membrane protein</topology>
    </subcellularLocation>
</comment>
<evidence type="ECO:0000256" key="8">
    <source>
        <dbReference type="SAM" id="Phobius"/>
    </source>
</evidence>
<name>A0ABQ5Q9Q8_9BACT</name>
<feature type="transmembrane region" description="Helical" evidence="8">
    <location>
        <begin position="169"/>
        <end position="190"/>
    </location>
</feature>
<dbReference type="Pfam" id="PF00361">
    <property type="entry name" value="Proton_antipo_M"/>
    <property type="match status" value="1"/>
</dbReference>
<gene>
    <name evidence="10" type="primary">nuoM-1_1</name>
    <name evidence="10" type="ORF">GETHLI_00610</name>
</gene>
<feature type="transmembrane region" description="Helical" evidence="8">
    <location>
        <begin position="33"/>
        <end position="56"/>
    </location>
</feature>
<dbReference type="NCBIfam" id="TIGR01972">
    <property type="entry name" value="NDH_I_M"/>
    <property type="match status" value="1"/>
</dbReference>
<feature type="transmembrane region" description="Helical" evidence="8">
    <location>
        <begin position="116"/>
        <end position="132"/>
    </location>
</feature>
<evidence type="ECO:0000256" key="4">
    <source>
        <dbReference type="ARBA" id="ARBA00022989"/>
    </source>
</evidence>
<feature type="transmembrane region" description="Helical" evidence="8">
    <location>
        <begin position="256"/>
        <end position="276"/>
    </location>
</feature>
<feature type="transmembrane region" description="Helical" evidence="8">
    <location>
        <begin position="221"/>
        <end position="244"/>
    </location>
</feature>
<feature type="region of interest" description="Disordered" evidence="7">
    <location>
        <begin position="526"/>
        <end position="564"/>
    </location>
</feature>
<accession>A0ABQ5Q9Q8</accession>
<keyword evidence="11" id="KW-1185">Reference proteome</keyword>
<feature type="transmembrane region" description="Helical" evidence="8">
    <location>
        <begin position="383"/>
        <end position="405"/>
    </location>
</feature>
<sequence>MFTANTTLMLVATFLPLLGALVLLLVPKEQRRVFEIGSLLVMIVALLISLPFWFGYDRASDAVQWFQAWTWIPSLGVKFAVGMDGISLLLWLLTAFIGPIAIACSFKSIEERHKEYYIWMLVLQTAMLGVFITQDMFLFYLFWEVMLVPMYFLIAIWGGPQKLYAAIKLFLYTLAGSVLMLVAILAIYFLQHKTTGGYDFSIASFQAMAPVIAQQTKTYQYLMALAFFIGFAIKVPMFPFHTWLPDAHVQAPTAGSVILAAILLKMGTYGFVRFLLPILPGATKDLMPWFIGLSLIGIIYGALVAMIQKDMKKLVAYSSVSHLGLCMLGLFALNPYGIKGGMFQMINHGISTSGLFLAVGIVYERRHTRMIADFGGLSKSMPVYATIFMIMTMSSIGLPLLNGFIGEGVILMGSFQAFPWAAVVATLGIILGAAYMLWMFQRVMFGPITAVNEKMEDLSLREVLYFAPLVLAAFWIGLYPKPLMDVMDAPVRKLVNQVNPGFYEAEALAAKQAAAAKLGMRGMAAPAHHEAAPAGHEGVEGHEASEAPAHEAPTHEAPGHGGGH</sequence>
<evidence type="ECO:0000256" key="3">
    <source>
        <dbReference type="ARBA" id="ARBA00022692"/>
    </source>
</evidence>
<evidence type="ECO:0000256" key="1">
    <source>
        <dbReference type="ARBA" id="ARBA00004127"/>
    </source>
</evidence>
<evidence type="ECO:0000256" key="2">
    <source>
        <dbReference type="ARBA" id="ARBA00009025"/>
    </source>
</evidence>
<dbReference type="RefSeq" id="WP_285568785.1">
    <property type="nucleotide sequence ID" value="NZ_BSDE01000001.1"/>
</dbReference>
<dbReference type="Proteomes" id="UP001165069">
    <property type="component" value="Unassembled WGS sequence"/>
</dbReference>
<dbReference type="InterPro" id="IPR003918">
    <property type="entry name" value="NADH_UbQ_OxRdtase"/>
</dbReference>
<dbReference type="PANTHER" id="PTHR43507">
    <property type="entry name" value="NADH-UBIQUINONE OXIDOREDUCTASE CHAIN 4"/>
    <property type="match status" value="1"/>
</dbReference>
<protein>
    <submittedName>
        <fullName evidence="10">NADH:ubiquinone oxidoreductase subunit M</fullName>
    </submittedName>
</protein>
<keyword evidence="5 8" id="KW-0472">Membrane</keyword>
<feature type="transmembrane region" description="Helical" evidence="8">
    <location>
        <begin position="314"/>
        <end position="333"/>
    </location>
</feature>
<dbReference type="PRINTS" id="PR01437">
    <property type="entry name" value="NUOXDRDTASE4"/>
</dbReference>
<evidence type="ECO:0000256" key="5">
    <source>
        <dbReference type="ARBA" id="ARBA00023136"/>
    </source>
</evidence>
<keyword evidence="4 8" id="KW-1133">Transmembrane helix</keyword>
<dbReference type="PANTHER" id="PTHR43507:SF1">
    <property type="entry name" value="NADH-UBIQUINONE OXIDOREDUCTASE CHAIN 4"/>
    <property type="match status" value="1"/>
</dbReference>
<dbReference type="InterPro" id="IPR001750">
    <property type="entry name" value="ND/Mrp_TM"/>
</dbReference>
<feature type="transmembrane region" description="Helical" evidence="8">
    <location>
        <begin position="138"/>
        <end position="157"/>
    </location>
</feature>
<feature type="domain" description="NADH:quinone oxidoreductase/Mrp antiporter transmembrane" evidence="9">
    <location>
        <begin position="134"/>
        <end position="429"/>
    </location>
</feature>
<feature type="transmembrane region" description="Helical" evidence="8">
    <location>
        <begin position="458"/>
        <end position="478"/>
    </location>
</feature>
<evidence type="ECO:0000256" key="7">
    <source>
        <dbReference type="SAM" id="MobiDB-lite"/>
    </source>
</evidence>
<evidence type="ECO:0000256" key="6">
    <source>
        <dbReference type="RuleBase" id="RU000320"/>
    </source>
</evidence>
<dbReference type="EMBL" id="BSDE01000001">
    <property type="protein sequence ID" value="GLH71559.1"/>
    <property type="molecule type" value="Genomic_DNA"/>
</dbReference>
<reference evidence="10 11" key="1">
    <citation type="journal article" date="2023" name="Antonie Van Leeuwenhoek">
        <title>Mesoterricola silvestris gen. nov., sp. nov., Mesoterricola sediminis sp. nov., Geothrix oryzae sp. nov., Geothrix edaphica sp. nov., Geothrix rubra sp. nov., and Geothrix limicola sp. nov., six novel members of Acidobacteriota isolated from soils.</title>
        <authorList>
            <person name="Itoh H."/>
            <person name="Sugisawa Y."/>
            <person name="Mise K."/>
            <person name="Xu Z."/>
            <person name="Kuniyasu M."/>
            <person name="Ushijima N."/>
            <person name="Kawano K."/>
            <person name="Kobayashi E."/>
            <person name="Shiratori Y."/>
            <person name="Masuda Y."/>
            <person name="Senoo K."/>
        </authorList>
    </citation>
    <scope>NUCLEOTIDE SEQUENCE [LARGE SCALE GENOMIC DNA]</scope>
    <source>
        <strain evidence="10 11">Red804</strain>
    </source>
</reference>
<keyword evidence="3 6" id="KW-0812">Transmembrane</keyword>
<evidence type="ECO:0000313" key="11">
    <source>
        <dbReference type="Proteomes" id="UP001165069"/>
    </source>
</evidence>
<feature type="transmembrane region" description="Helical" evidence="8">
    <location>
        <begin position="417"/>
        <end position="438"/>
    </location>
</feature>
<comment type="similarity">
    <text evidence="2">Belongs to the complex I subunit 4 family.</text>
</comment>
<comment type="caution">
    <text evidence="10">The sequence shown here is derived from an EMBL/GenBank/DDBJ whole genome shotgun (WGS) entry which is preliminary data.</text>
</comment>
<feature type="transmembrane region" description="Helical" evidence="8">
    <location>
        <begin position="6"/>
        <end position="26"/>
    </location>
</feature>
<proteinExistence type="inferred from homology"/>
<feature type="transmembrane region" description="Helical" evidence="8">
    <location>
        <begin position="85"/>
        <end position="104"/>
    </location>
</feature>
<feature type="transmembrane region" description="Helical" evidence="8">
    <location>
        <begin position="288"/>
        <end position="307"/>
    </location>
</feature>
<dbReference type="InterPro" id="IPR010227">
    <property type="entry name" value="NADH_Q_OxRdtase_chainM/4"/>
</dbReference>
<feature type="compositionally biased region" description="Basic and acidic residues" evidence="7">
    <location>
        <begin position="527"/>
        <end position="558"/>
    </location>
</feature>